<comment type="caution">
    <text evidence="6">The sequence shown here is derived from an EMBL/GenBank/DDBJ whole genome shotgun (WGS) entry which is preliminary data.</text>
</comment>
<evidence type="ECO:0000256" key="1">
    <source>
        <dbReference type="ARBA" id="ARBA00004141"/>
    </source>
</evidence>
<evidence type="ECO:0000256" key="4">
    <source>
        <dbReference type="ARBA" id="ARBA00023136"/>
    </source>
</evidence>
<feature type="transmembrane region" description="Helical" evidence="5">
    <location>
        <begin position="335"/>
        <end position="353"/>
    </location>
</feature>
<evidence type="ECO:0000313" key="6">
    <source>
        <dbReference type="EMBL" id="GME66531.1"/>
    </source>
</evidence>
<proteinExistence type="predicted"/>
<organism evidence="6 7">
    <name type="scientific">Candida boidinii</name>
    <name type="common">Yeast</name>
    <dbReference type="NCBI Taxonomy" id="5477"/>
    <lineage>
        <taxon>Eukaryota</taxon>
        <taxon>Fungi</taxon>
        <taxon>Dikarya</taxon>
        <taxon>Ascomycota</taxon>
        <taxon>Saccharomycotina</taxon>
        <taxon>Pichiomycetes</taxon>
        <taxon>Pichiales</taxon>
        <taxon>Pichiaceae</taxon>
        <taxon>Ogataea</taxon>
        <taxon>Ogataea/Candida clade</taxon>
    </lineage>
</organism>
<evidence type="ECO:0000256" key="2">
    <source>
        <dbReference type="ARBA" id="ARBA00022692"/>
    </source>
</evidence>
<keyword evidence="7" id="KW-1185">Reference proteome</keyword>
<feature type="transmembrane region" description="Helical" evidence="5">
    <location>
        <begin position="34"/>
        <end position="57"/>
    </location>
</feature>
<gene>
    <name evidence="6" type="ORF">Cboi02_000000400</name>
</gene>
<keyword evidence="3 5" id="KW-1133">Transmembrane helix</keyword>
<evidence type="ECO:0000313" key="7">
    <source>
        <dbReference type="Proteomes" id="UP001165120"/>
    </source>
</evidence>
<dbReference type="Gene3D" id="1.20.1250.20">
    <property type="entry name" value="MFS general substrate transporter like domains"/>
    <property type="match status" value="1"/>
</dbReference>
<dbReference type="PANTHER" id="PTHR21576">
    <property type="entry name" value="UNCHARACTERIZED NODULIN-LIKE PROTEIN"/>
    <property type="match status" value="1"/>
</dbReference>
<dbReference type="SUPFAM" id="SSF103473">
    <property type="entry name" value="MFS general substrate transporter"/>
    <property type="match status" value="1"/>
</dbReference>
<dbReference type="Proteomes" id="UP001165120">
    <property type="component" value="Unassembled WGS sequence"/>
</dbReference>
<dbReference type="InterPro" id="IPR036259">
    <property type="entry name" value="MFS_trans_sf"/>
</dbReference>
<dbReference type="AlphaFoldDB" id="A0A9W6SWS0"/>
<dbReference type="GO" id="GO:0000329">
    <property type="term" value="C:fungal-type vacuole membrane"/>
    <property type="evidence" value="ECO:0007669"/>
    <property type="project" value="TreeGrafter"/>
</dbReference>
<dbReference type="EMBL" id="BSXN01000001">
    <property type="protein sequence ID" value="GME66531.1"/>
    <property type="molecule type" value="Genomic_DNA"/>
</dbReference>
<dbReference type="Pfam" id="PF07690">
    <property type="entry name" value="MFS_1"/>
    <property type="match status" value="1"/>
</dbReference>
<reference evidence="6" key="1">
    <citation type="submission" date="2023-04" db="EMBL/GenBank/DDBJ databases">
        <title>Candida boidinii NBRC 10035.</title>
        <authorList>
            <person name="Ichikawa N."/>
            <person name="Sato H."/>
            <person name="Tonouchi N."/>
        </authorList>
    </citation>
    <scope>NUCLEOTIDE SEQUENCE</scope>
    <source>
        <strain evidence="6">NBRC 10035</strain>
    </source>
</reference>
<comment type="subcellular location">
    <subcellularLocation>
        <location evidence="1">Membrane</location>
        <topology evidence="1">Multi-pass membrane protein</topology>
    </subcellularLocation>
</comment>
<dbReference type="InterPro" id="IPR011701">
    <property type="entry name" value="MFS"/>
</dbReference>
<feature type="transmembrane region" description="Helical" evidence="5">
    <location>
        <begin position="125"/>
        <end position="144"/>
    </location>
</feature>
<protein>
    <submittedName>
        <fullName evidence="6">Unnamed protein product</fullName>
    </submittedName>
</protein>
<sequence length="368" mass="41176">MRGVATALPVAFYGISAMIYSYFGSVLFPGDTAGFLLFLSYSILIVFFITGPLICLCDKEHRNASKHHHQQHHQASNVGVLSPSVSIEMRSLPSTPIQTKTATQIPTDLNNNDCSPLQLLTRLDFWLSTTILALLAGLGQMYIYSVGYIVTSLFGDLQYIQDNYQNYKIFVQQEQQLQVIIISIASCSGRLVSGLLADIFSNRLKLPRIVLLLVATSLAIASQVLGYYFNKLTQIAVTSALTGFAYGFTYCIFPILVGDLWGLANFSSNWGIVNMSPIITNTLLTVYFGEIYDSHLTEYTINKTKATDDKPAETTLLEYCDVKEKCYNKVFETSFIVALLATTLALFLSYHHIRKERKRISKTFTFED</sequence>
<dbReference type="GO" id="GO:0022857">
    <property type="term" value="F:transmembrane transporter activity"/>
    <property type="evidence" value="ECO:0007669"/>
    <property type="project" value="InterPro"/>
</dbReference>
<evidence type="ECO:0000256" key="3">
    <source>
        <dbReference type="ARBA" id="ARBA00022989"/>
    </source>
</evidence>
<accession>A0A9W6SWS0</accession>
<feature type="transmembrane region" description="Helical" evidence="5">
    <location>
        <begin position="209"/>
        <end position="229"/>
    </location>
</feature>
<feature type="transmembrane region" description="Helical" evidence="5">
    <location>
        <begin position="7"/>
        <end position="28"/>
    </location>
</feature>
<evidence type="ECO:0000256" key="5">
    <source>
        <dbReference type="SAM" id="Phobius"/>
    </source>
</evidence>
<feature type="transmembrane region" description="Helical" evidence="5">
    <location>
        <begin position="235"/>
        <end position="257"/>
    </location>
</feature>
<name>A0A9W6SWS0_CANBO</name>
<keyword evidence="4 5" id="KW-0472">Membrane</keyword>
<dbReference type="PANTHER" id="PTHR21576:SF158">
    <property type="entry name" value="RIBOSOMAL RNA-PROCESSING PROTEIN 12-LIKE CONSERVED DOMAIN-CONTAINING PROTEIN"/>
    <property type="match status" value="1"/>
</dbReference>
<keyword evidence="2 5" id="KW-0812">Transmembrane</keyword>